<dbReference type="AlphaFoldDB" id="A0AAV5UYL8"/>
<evidence type="ECO:0000313" key="8">
    <source>
        <dbReference type="Proteomes" id="UP001432322"/>
    </source>
</evidence>
<dbReference type="EMBL" id="BTSY01000001">
    <property type="protein sequence ID" value="GMT12361.1"/>
    <property type="molecule type" value="Genomic_DNA"/>
</dbReference>
<gene>
    <name evidence="7" type="ORF">PFISCL1PPCAC_3658</name>
</gene>
<evidence type="ECO:0000256" key="5">
    <source>
        <dbReference type="ARBA" id="ARBA00023242"/>
    </source>
</evidence>
<proteinExistence type="inferred from homology"/>
<accession>A0AAV5UYL8</accession>
<dbReference type="InterPro" id="IPR021627">
    <property type="entry name" value="Mediator_Med27"/>
</dbReference>
<evidence type="ECO:0000313" key="7">
    <source>
        <dbReference type="EMBL" id="GMT12361.1"/>
    </source>
</evidence>
<keyword evidence="3" id="KW-0805">Transcription regulation</keyword>
<comment type="similarity">
    <text evidence="2">Belongs to the Mediator complex subunit 27 family.</text>
</comment>
<evidence type="ECO:0000256" key="4">
    <source>
        <dbReference type="ARBA" id="ARBA00023163"/>
    </source>
</evidence>
<keyword evidence="8" id="KW-1185">Reference proteome</keyword>
<dbReference type="Proteomes" id="UP001432322">
    <property type="component" value="Unassembled WGS sequence"/>
</dbReference>
<feature type="non-terminal residue" evidence="7">
    <location>
        <position position="1"/>
    </location>
</feature>
<evidence type="ECO:0000256" key="1">
    <source>
        <dbReference type="ARBA" id="ARBA00004123"/>
    </source>
</evidence>
<evidence type="ECO:0000256" key="2">
    <source>
        <dbReference type="ARBA" id="ARBA00008048"/>
    </source>
</evidence>
<dbReference type="Pfam" id="PF11571">
    <property type="entry name" value="Med27"/>
    <property type="match status" value="1"/>
</dbReference>
<keyword evidence="4" id="KW-0804">Transcription</keyword>
<protein>
    <submittedName>
        <fullName evidence="7">Uncharacterized protein</fullName>
    </submittedName>
</protein>
<keyword evidence="5" id="KW-0539">Nucleus</keyword>
<evidence type="ECO:0000256" key="3">
    <source>
        <dbReference type="ARBA" id="ARBA00023015"/>
    </source>
</evidence>
<feature type="compositionally biased region" description="Polar residues" evidence="6">
    <location>
        <begin position="119"/>
        <end position="132"/>
    </location>
</feature>
<comment type="caution">
    <text evidence="7">The sequence shown here is derived from an EMBL/GenBank/DDBJ whole genome shotgun (WGS) entry which is preliminary data.</text>
</comment>
<name>A0AAV5UYL8_9BILA</name>
<reference evidence="7" key="1">
    <citation type="submission" date="2023-10" db="EMBL/GenBank/DDBJ databases">
        <title>Genome assembly of Pristionchus species.</title>
        <authorList>
            <person name="Yoshida K."/>
            <person name="Sommer R.J."/>
        </authorList>
    </citation>
    <scope>NUCLEOTIDE SEQUENCE</scope>
    <source>
        <strain evidence="7">RS5133</strain>
    </source>
</reference>
<evidence type="ECO:0000256" key="6">
    <source>
        <dbReference type="SAM" id="MobiDB-lite"/>
    </source>
</evidence>
<sequence>QQLQQQQHGQKMLMQPVHLQPLPQSAAGAAPGMLRRPMPIAGTPASGGRMMRPSSMTPQMMQQQQRPVQPLLQLTPGGPAAAAAAARQQQQGSPAQQQQRPAAVGTARAHAGATPAARSSTASGQQQPHKYTRQQLQLILRTTNNALEKVRQLRTAVRGSYIGAPPYWTADVLPESPMLAAPHLSDAQERVRIEKIQAAKAILDSLVESLRYLPHTTAPLLMGKERELAYILDEEQMREGKAETVGEEIQRSFAAEELRTCYYNAAQELLQRLPYGRSVAGPPMKEGLNAHSSFMLCLTKLQQNKRLLQQRNMKIRVLNSGPRDARFELSFSTPITQNPSTTLMRCVISVCDGCLARASFLGPTELVDSLSEERSDHIVYRQMSVNATQSLLSTAKGRHMSLMSSVMSIINFLQNFPSCLSMNCSECGKCLRDWLPPTRFVNLNPLKYAHQDCFAGGDR</sequence>
<feature type="region of interest" description="Disordered" evidence="6">
    <location>
        <begin position="23"/>
        <end position="132"/>
    </location>
</feature>
<comment type="subcellular location">
    <subcellularLocation>
        <location evidence="1">Nucleus</location>
    </subcellularLocation>
</comment>
<dbReference type="GO" id="GO:0016592">
    <property type="term" value="C:mediator complex"/>
    <property type="evidence" value="ECO:0007669"/>
    <property type="project" value="InterPro"/>
</dbReference>
<organism evidence="7 8">
    <name type="scientific">Pristionchus fissidentatus</name>
    <dbReference type="NCBI Taxonomy" id="1538716"/>
    <lineage>
        <taxon>Eukaryota</taxon>
        <taxon>Metazoa</taxon>
        <taxon>Ecdysozoa</taxon>
        <taxon>Nematoda</taxon>
        <taxon>Chromadorea</taxon>
        <taxon>Rhabditida</taxon>
        <taxon>Rhabditina</taxon>
        <taxon>Diplogasteromorpha</taxon>
        <taxon>Diplogasteroidea</taxon>
        <taxon>Neodiplogasteridae</taxon>
        <taxon>Pristionchus</taxon>
    </lineage>
</organism>
<feature type="compositionally biased region" description="Low complexity" evidence="6">
    <location>
        <begin position="49"/>
        <end position="118"/>
    </location>
</feature>